<evidence type="ECO:0000259" key="2">
    <source>
        <dbReference type="Pfam" id="PF00171"/>
    </source>
</evidence>
<dbReference type="InterPro" id="IPR016161">
    <property type="entry name" value="Ald_DH/histidinol_DH"/>
</dbReference>
<evidence type="ECO:0000313" key="4">
    <source>
        <dbReference type="Proteomes" id="UP000177698"/>
    </source>
</evidence>
<protein>
    <recommendedName>
        <fullName evidence="2">Aldehyde dehydrogenase domain-containing protein</fullName>
    </recommendedName>
</protein>
<dbReference type="STRING" id="1802056.A2954_06050"/>
<dbReference type="EMBL" id="MGAG01000015">
    <property type="protein sequence ID" value="OGK41066.1"/>
    <property type="molecule type" value="Genomic_DNA"/>
</dbReference>
<evidence type="ECO:0000313" key="3">
    <source>
        <dbReference type="EMBL" id="OGK41066.1"/>
    </source>
</evidence>
<dbReference type="Proteomes" id="UP000177698">
    <property type="component" value="Unassembled WGS sequence"/>
</dbReference>
<dbReference type="PANTHER" id="PTHR43217:SF1">
    <property type="entry name" value="SUCCINATE SEMIALDEHYDE DEHYDROGENASE [NAD(P)+] SAD"/>
    <property type="match status" value="1"/>
</dbReference>
<dbReference type="SUPFAM" id="SSF53720">
    <property type="entry name" value="ALDH-like"/>
    <property type="match status" value="1"/>
</dbReference>
<name>A0A1F7ICI9_9BACT</name>
<dbReference type="Pfam" id="PF00171">
    <property type="entry name" value="Aldedh"/>
    <property type="match status" value="1"/>
</dbReference>
<dbReference type="InterPro" id="IPR047110">
    <property type="entry name" value="GABD/Sad-like"/>
</dbReference>
<proteinExistence type="predicted"/>
<evidence type="ECO:0000256" key="1">
    <source>
        <dbReference type="ARBA" id="ARBA00023002"/>
    </source>
</evidence>
<dbReference type="InterPro" id="IPR016162">
    <property type="entry name" value="Ald_DH_N"/>
</dbReference>
<sequence length="141" mass="16647">MKKLISTDPANNYRVIDSVNISLPEEIRQKVETAHKVKKLWKDFGVKKRIKMLMPFYNEFLKSKKEIADLTTKEIGKPISETLDDLDWDQSYFKWFLENGERYLSDDITYKQNNFIHKIIYEPTGVTASIVPWNFPWGNAL</sequence>
<dbReference type="Gene3D" id="3.40.605.10">
    <property type="entry name" value="Aldehyde Dehydrogenase, Chain A, domain 1"/>
    <property type="match status" value="1"/>
</dbReference>
<dbReference type="AlphaFoldDB" id="A0A1F7ICI9"/>
<keyword evidence="1" id="KW-0560">Oxidoreductase</keyword>
<dbReference type="PANTHER" id="PTHR43217">
    <property type="entry name" value="SUCCINATE SEMIALDEHYDE DEHYDROGENASE [NAD(P)+] SAD"/>
    <property type="match status" value="1"/>
</dbReference>
<feature type="domain" description="Aldehyde dehydrogenase" evidence="2">
    <location>
        <begin position="6"/>
        <end position="137"/>
    </location>
</feature>
<organism evidence="3 4">
    <name type="scientific">Candidatus Roizmanbacteria bacterium RIFCSPLOWO2_01_FULL_37_12</name>
    <dbReference type="NCBI Taxonomy" id="1802056"/>
    <lineage>
        <taxon>Bacteria</taxon>
        <taxon>Candidatus Roizmaniibacteriota</taxon>
    </lineage>
</organism>
<reference evidence="3 4" key="1">
    <citation type="journal article" date="2016" name="Nat. Commun.">
        <title>Thousands of microbial genomes shed light on interconnected biogeochemical processes in an aquifer system.</title>
        <authorList>
            <person name="Anantharaman K."/>
            <person name="Brown C.T."/>
            <person name="Hug L.A."/>
            <person name="Sharon I."/>
            <person name="Castelle C.J."/>
            <person name="Probst A.J."/>
            <person name="Thomas B.C."/>
            <person name="Singh A."/>
            <person name="Wilkins M.J."/>
            <person name="Karaoz U."/>
            <person name="Brodie E.L."/>
            <person name="Williams K.H."/>
            <person name="Hubbard S.S."/>
            <person name="Banfield J.F."/>
        </authorList>
    </citation>
    <scope>NUCLEOTIDE SEQUENCE [LARGE SCALE GENOMIC DNA]</scope>
</reference>
<gene>
    <name evidence="3" type="ORF">A2954_06050</name>
</gene>
<accession>A0A1F7ICI9</accession>
<dbReference type="InterPro" id="IPR015590">
    <property type="entry name" value="Aldehyde_DH_dom"/>
</dbReference>
<comment type="caution">
    <text evidence="3">The sequence shown here is derived from an EMBL/GenBank/DDBJ whole genome shotgun (WGS) entry which is preliminary data.</text>
</comment>
<dbReference type="GO" id="GO:0004777">
    <property type="term" value="F:succinate-semialdehyde dehydrogenase (NAD+) activity"/>
    <property type="evidence" value="ECO:0007669"/>
    <property type="project" value="TreeGrafter"/>
</dbReference>